<dbReference type="InterPro" id="IPR013818">
    <property type="entry name" value="Lipase"/>
</dbReference>
<dbReference type="Pfam" id="PF00151">
    <property type="entry name" value="Lipase"/>
    <property type="match status" value="1"/>
</dbReference>
<dbReference type="PANTHER" id="PTHR11610:SF149">
    <property type="entry name" value="FI01450P-RELATED"/>
    <property type="match status" value="1"/>
</dbReference>
<keyword evidence="4 7" id="KW-0732">Signal</keyword>
<dbReference type="GO" id="GO:0017171">
    <property type="term" value="F:serine hydrolase activity"/>
    <property type="evidence" value="ECO:0007669"/>
    <property type="project" value="TreeGrafter"/>
</dbReference>
<dbReference type="EMBL" id="GAKP01012823">
    <property type="protein sequence ID" value="JAC46129.1"/>
    <property type="molecule type" value="Transcribed_RNA"/>
</dbReference>
<evidence type="ECO:0000256" key="4">
    <source>
        <dbReference type="ARBA" id="ARBA00022729"/>
    </source>
</evidence>
<feature type="region of interest" description="Disordered" evidence="6">
    <location>
        <begin position="354"/>
        <end position="373"/>
    </location>
</feature>
<evidence type="ECO:0000313" key="9">
    <source>
        <dbReference type="EMBL" id="JAC46129.1"/>
    </source>
</evidence>
<feature type="domain" description="Lipase" evidence="8">
    <location>
        <begin position="108"/>
        <end position="321"/>
    </location>
</feature>
<reference evidence="9" key="1">
    <citation type="journal article" date="2014" name="BMC Genomics">
        <title>Characterizing the developmental transcriptome of the oriental fruit fly, Bactrocera dorsalis (Diptera: Tephritidae) through comparative genomic analysis with Drosophila melanogaster utilizing modENCODE datasets.</title>
        <authorList>
            <person name="Geib S.M."/>
            <person name="Calla B."/>
            <person name="Hall B."/>
            <person name="Hou S."/>
            <person name="Manoukis N.C."/>
        </authorList>
    </citation>
    <scope>NUCLEOTIDE SEQUENCE</scope>
    <source>
        <strain evidence="9">Punador</strain>
    </source>
</reference>
<dbReference type="InterPro" id="IPR029058">
    <property type="entry name" value="AB_hydrolase_fold"/>
</dbReference>
<proteinExistence type="inferred from homology"/>
<evidence type="ECO:0000256" key="3">
    <source>
        <dbReference type="ARBA" id="ARBA00022525"/>
    </source>
</evidence>
<comment type="similarity">
    <text evidence="2 5">Belongs to the AB hydrolase superfamily. Lipase family.</text>
</comment>
<dbReference type="SUPFAM" id="SSF53474">
    <property type="entry name" value="alpha/beta-Hydrolases"/>
    <property type="match status" value="1"/>
</dbReference>
<dbReference type="GO" id="GO:0016042">
    <property type="term" value="P:lipid catabolic process"/>
    <property type="evidence" value="ECO:0007669"/>
    <property type="project" value="TreeGrafter"/>
</dbReference>
<evidence type="ECO:0000256" key="2">
    <source>
        <dbReference type="ARBA" id="ARBA00010701"/>
    </source>
</evidence>
<keyword evidence="3" id="KW-0964">Secreted</keyword>
<dbReference type="Gene3D" id="3.40.50.1820">
    <property type="entry name" value="alpha/beta hydrolase"/>
    <property type="match status" value="1"/>
</dbReference>
<evidence type="ECO:0000256" key="1">
    <source>
        <dbReference type="ARBA" id="ARBA00004613"/>
    </source>
</evidence>
<dbReference type="InterPro" id="IPR000734">
    <property type="entry name" value="TAG_lipase"/>
</dbReference>
<evidence type="ECO:0000259" key="8">
    <source>
        <dbReference type="Pfam" id="PF00151"/>
    </source>
</evidence>
<dbReference type="PRINTS" id="PR00821">
    <property type="entry name" value="TAGLIPASE"/>
</dbReference>
<dbReference type="GO" id="GO:0005615">
    <property type="term" value="C:extracellular space"/>
    <property type="evidence" value="ECO:0007669"/>
    <property type="project" value="TreeGrafter"/>
</dbReference>
<feature type="signal peptide" evidence="7">
    <location>
        <begin position="1"/>
        <end position="19"/>
    </location>
</feature>
<organism evidence="9">
    <name type="scientific">Bactrocera dorsalis</name>
    <name type="common">Oriental fruit fly</name>
    <name type="synonym">Dacus dorsalis</name>
    <dbReference type="NCBI Taxonomy" id="27457"/>
    <lineage>
        <taxon>Eukaryota</taxon>
        <taxon>Metazoa</taxon>
        <taxon>Ecdysozoa</taxon>
        <taxon>Arthropoda</taxon>
        <taxon>Hexapoda</taxon>
        <taxon>Insecta</taxon>
        <taxon>Pterygota</taxon>
        <taxon>Neoptera</taxon>
        <taxon>Endopterygota</taxon>
        <taxon>Diptera</taxon>
        <taxon>Brachycera</taxon>
        <taxon>Muscomorpha</taxon>
        <taxon>Tephritoidea</taxon>
        <taxon>Tephritidae</taxon>
        <taxon>Bactrocera</taxon>
        <taxon>Bactrocera</taxon>
    </lineage>
</organism>
<dbReference type="AlphaFoldDB" id="A0A034VUJ2"/>
<gene>
    <name evidence="9" type="primary">VIT1</name>
</gene>
<dbReference type="OrthoDB" id="199913at2759"/>
<evidence type="ECO:0000256" key="6">
    <source>
        <dbReference type="SAM" id="MobiDB-lite"/>
    </source>
</evidence>
<evidence type="ECO:0000256" key="7">
    <source>
        <dbReference type="SAM" id="SignalP"/>
    </source>
</evidence>
<accession>A0A034VUJ2</accession>
<sequence length="373" mass="41016">MKFLYFITLFAILHNQARLVSPAASAINSILAKSKSLLDNIYKTFTQVVPALPLKMGTFTINLVCTTFHNYIQNHIPAKFTPKLENIKLQLRTACAKREYPLSDLSGLAADKDFDRKKKTVIMSTGWTTQVDNGQHDILAKAYNCRGDTNYLALDVSDYIQTLYTWSSENTNTIGKYVAMGLQKLLTFIDVADLHLMGHSLGAQIMGSAARHYRMLTGKSLPYVTGLDPALPCFSIRKGLSTLSSQDADFVDIIHTNPGVLGQYETYGHVGFYVGGKYPIKNGCTTPSCSHGIVIPFYAESVYPNNNRDFIAKQCTSSKRLNCNGAETVMGFAVSHNARGIYMLETNTKAPYGRNAGSGYTDPKSSKCGTCQG</sequence>
<protein>
    <submittedName>
        <fullName evidence="9">Vitellogenin-1</fullName>
    </submittedName>
</protein>
<comment type="subcellular location">
    <subcellularLocation>
        <location evidence="1">Secreted</location>
    </subcellularLocation>
</comment>
<dbReference type="PANTHER" id="PTHR11610">
    <property type="entry name" value="LIPASE"/>
    <property type="match status" value="1"/>
</dbReference>
<feature type="chain" id="PRO_5001557323" evidence="7">
    <location>
        <begin position="20"/>
        <end position="373"/>
    </location>
</feature>
<dbReference type="GO" id="GO:0016298">
    <property type="term" value="F:lipase activity"/>
    <property type="evidence" value="ECO:0007669"/>
    <property type="project" value="InterPro"/>
</dbReference>
<evidence type="ECO:0000256" key="5">
    <source>
        <dbReference type="RuleBase" id="RU004262"/>
    </source>
</evidence>
<name>A0A034VUJ2_BACDO</name>